<keyword evidence="1" id="KW-1133">Transmembrane helix</keyword>
<reference evidence="4" key="1">
    <citation type="submission" date="2024-02" db="EMBL/GenBank/DDBJ databases">
        <authorList>
            <consortium name="ELIXIR-Norway"/>
            <consortium name="Elixir Norway"/>
        </authorList>
    </citation>
    <scope>NUCLEOTIDE SEQUENCE</scope>
</reference>
<feature type="domain" description="TMEM62 C-terminal" evidence="3">
    <location>
        <begin position="280"/>
        <end position="555"/>
    </location>
</feature>
<dbReference type="InterPro" id="IPR029052">
    <property type="entry name" value="Metallo-depent_PP-like"/>
</dbReference>
<proteinExistence type="predicted"/>
<evidence type="ECO:0000313" key="5">
    <source>
        <dbReference type="Proteomes" id="UP001497444"/>
    </source>
</evidence>
<evidence type="ECO:0000256" key="1">
    <source>
        <dbReference type="SAM" id="Phobius"/>
    </source>
</evidence>
<organism evidence="4 5">
    <name type="scientific">Sphagnum jensenii</name>
    <dbReference type="NCBI Taxonomy" id="128206"/>
    <lineage>
        <taxon>Eukaryota</taxon>
        <taxon>Viridiplantae</taxon>
        <taxon>Streptophyta</taxon>
        <taxon>Embryophyta</taxon>
        <taxon>Bryophyta</taxon>
        <taxon>Sphagnophytina</taxon>
        <taxon>Sphagnopsida</taxon>
        <taxon>Sphagnales</taxon>
        <taxon>Sphagnaceae</taxon>
        <taxon>Sphagnum</taxon>
    </lineage>
</organism>
<dbReference type="Pfam" id="PF24394">
    <property type="entry name" value="TMEM62_C"/>
    <property type="match status" value="1"/>
</dbReference>
<feature type="transmembrane region" description="Helical" evidence="1">
    <location>
        <begin position="549"/>
        <end position="574"/>
    </location>
</feature>
<gene>
    <name evidence="4" type="ORF">CSSPJE1EN1_LOCUS10599</name>
</gene>
<accession>A0ABP0WGW3</accession>
<feature type="transmembrane region" description="Helical" evidence="1">
    <location>
        <begin position="280"/>
        <end position="303"/>
    </location>
</feature>
<feature type="transmembrane region" description="Helical" evidence="1">
    <location>
        <begin position="523"/>
        <end position="543"/>
    </location>
</feature>
<dbReference type="SUPFAM" id="SSF56300">
    <property type="entry name" value="Metallo-dependent phosphatases"/>
    <property type="match status" value="1"/>
</dbReference>
<protein>
    <recommendedName>
        <fullName evidence="6">Calcineurin-like phosphoesterase domain-containing protein</fullName>
    </recommendedName>
</protein>
<evidence type="ECO:0000313" key="4">
    <source>
        <dbReference type="EMBL" id="CAK9265121.1"/>
    </source>
</evidence>
<dbReference type="EMBL" id="OZ020112">
    <property type="protein sequence ID" value="CAK9265121.1"/>
    <property type="molecule type" value="Genomic_DNA"/>
</dbReference>
<evidence type="ECO:0000259" key="3">
    <source>
        <dbReference type="Pfam" id="PF24394"/>
    </source>
</evidence>
<dbReference type="Pfam" id="PF24384">
    <property type="entry name" value="Ig_TMM62"/>
    <property type="match status" value="1"/>
</dbReference>
<keyword evidence="5" id="KW-1185">Reference proteome</keyword>
<keyword evidence="1" id="KW-0812">Transmembrane</keyword>
<dbReference type="InterPro" id="IPR056230">
    <property type="entry name" value="TMEM62_C"/>
</dbReference>
<feature type="transmembrane region" description="Helical" evidence="1">
    <location>
        <begin position="404"/>
        <end position="426"/>
    </location>
</feature>
<dbReference type="PANTHER" id="PTHR14795">
    <property type="entry name" value="HELICASE RELATED"/>
    <property type="match status" value="1"/>
</dbReference>
<dbReference type="PANTHER" id="PTHR14795:SF0">
    <property type="entry name" value="TRANSMEMBRANE PROTEIN 62"/>
    <property type="match status" value="1"/>
</dbReference>
<evidence type="ECO:0000259" key="2">
    <source>
        <dbReference type="Pfam" id="PF24384"/>
    </source>
</evidence>
<feature type="transmembrane region" description="Helical" evidence="1">
    <location>
        <begin position="346"/>
        <end position="364"/>
    </location>
</feature>
<evidence type="ECO:0008006" key="6">
    <source>
        <dbReference type="Google" id="ProtNLM"/>
    </source>
</evidence>
<sequence>MTISFVGLCWKGGDGRKHLFVGIDDAMQIRLRAPSNVFGHPTDQSLVDIDQQLSQWDHDNSAPVTKVVFGHFPMAFTTSTEKGKHPEGIFAKHNISAYVCGHLHTKFGKHLYNHRRLVFPEYKQVREFWEWEMGDWRVSQMMRVMATDNGHTSFVDVELIPPKENSDQEFVMPTIILPTFPLNSLTMLQVEEISMRLIDYNSGISGESGPYYYDAVWNSAEYADDSPSWYRLEIILEEKEKGITLSEPRPFSVNGHVGNFRLAWLGYLGMGFRWEKLYPFLLWGMVAFVFSMLIVPKVFSFQLEKAGLCEEWVMTVLRPASDFRTMILKLIKVPFWVVFENARNTCIWACSLAYVMSLTFLPWFSGRVLADDFPIGHMSVWGWSVKPSNVISVNQVSGLGVPDIMGIVLPHMYTVLFPLILMVSALSAERAACRHHIGMAGKCHRQSGSKLSQWLLVFPTSEAYRGDASVGSSLKEMMSVPASKSGVVLKERCELQPEGELETLLLNRKLEHQNEYCSLCNRLIRKGLFVGCLAITFLHWQLLSSVTRAYGSTVLVMTPIFAWTVPALIVFSLIQTSPIRPISVAAHEN</sequence>
<dbReference type="InterPro" id="IPR056229">
    <property type="entry name" value="Ig_TMM62"/>
</dbReference>
<name>A0ABP0WGW3_9BRYO</name>
<dbReference type="Proteomes" id="UP001497444">
    <property type="component" value="Chromosome 17"/>
</dbReference>
<feature type="domain" description="TMEM62 Ig-like" evidence="2">
    <location>
        <begin position="190"/>
        <end position="256"/>
    </location>
</feature>
<keyword evidence="1" id="KW-0472">Membrane</keyword>